<dbReference type="EMBL" id="JANBPK010000711">
    <property type="protein sequence ID" value="KAJ2934710.1"/>
    <property type="molecule type" value="Genomic_DNA"/>
</dbReference>
<keyword evidence="3" id="KW-1185">Reference proteome</keyword>
<reference evidence="2" key="1">
    <citation type="submission" date="2022-06" db="EMBL/GenBank/DDBJ databases">
        <title>Genome Sequence of Candolleomyces eurysporus.</title>
        <authorList>
            <person name="Buettner E."/>
        </authorList>
    </citation>
    <scope>NUCLEOTIDE SEQUENCE</scope>
    <source>
        <strain evidence="2">VTCC 930004</strain>
    </source>
</reference>
<protein>
    <recommendedName>
        <fullName evidence="4">F-box domain-containing protein</fullName>
    </recommendedName>
</protein>
<proteinExistence type="predicted"/>
<feature type="coiled-coil region" evidence="1">
    <location>
        <begin position="31"/>
        <end position="58"/>
    </location>
</feature>
<dbReference type="PANTHER" id="PTHR38926">
    <property type="entry name" value="F-BOX DOMAIN CONTAINING PROTEIN, EXPRESSED"/>
    <property type="match status" value="1"/>
</dbReference>
<dbReference type="Gene3D" id="1.20.1280.50">
    <property type="match status" value="1"/>
</dbReference>
<keyword evidence="1" id="KW-0175">Coiled coil</keyword>
<dbReference type="OrthoDB" id="3365698at2759"/>
<feature type="non-terminal residue" evidence="2">
    <location>
        <position position="516"/>
    </location>
</feature>
<dbReference type="InterPro" id="IPR032675">
    <property type="entry name" value="LRR_dom_sf"/>
</dbReference>
<dbReference type="Gene3D" id="3.80.10.10">
    <property type="entry name" value="Ribonuclease Inhibitor"/>
    <property type="match status" value="1"/>
</dbReference>
<comment type="caution">
    <text evidence="2">The sequence shown here is derived from an EMBL/GenBank/DDBJ whole genome shotgun (WGS) entry which is preliminary data.</text>
</comment>
<dbReference type="AlphaFoldDB" id="A0A9W8JHE2"/>
<dbReference type="PANTHER" id="PTHR38926:SF72">
    <property type="entry name" value="IM:7136021-RELATED"/>
    <property type="match status" value="1"/>
</dbReference>
<accession>A0A9W8JHE2</accession>
<evidence type="ECO:0008006" key="4">
    <source>
        <dbReference type="Google" id="ProtNLM"/>
    </source>
</evidence>
<organism evidence="2 3">
    <name type="scientific">Candolleomyces eurysporus</name>
    <dbReference type="NCBI Taxonomy" id="2828524"/>
    <lineage>
        <taxon>Eukaryota</taxon>
        <taxon>Fungi</taxon>
        <taxon>Dikarya</taxon>
        <taxon>Basidiomycota</taxon>
        <taxon>Agaricomycotina</taxon>
        <taxon>Agaricomycetes</taxon>
        <taxon>Agaricomycetidae</taxon>
        <taxon>Agaricales</taxon>
        <taxon>Agaricineae</taxon>
        <taxon>Psathyrellaceae</taxon>
        <taxon>Candolleomyces</taxon>
    </lineage>
</organism>
<gene>
    <name evidence="2" type="ORF">H1R20_g2361</name>
</gene>
<evidence type="ECO:0000313" key="2">
    <source>
        <dbReference type="EMBL" id="KAJ2934710.1"/>
    </source>
</evidence>
<evidence type="ECO:0000256" key="1">
    <source>
        <dbReference type="SAM" id="Coils"/>
    </source>
</evidence>
<dbReference type="SUPFAM" id="SSF52047">
    <property type="entry name" value="RNI-like"/>
    <property type="match status" value="1"/>
</dbReference>
<name>A0A9W8JHE2_9AGAR</name>
<sequence length="516" mass="58852">MDHESNLGLHRLLCSNVAPNTCEAAFFRLQIDDITSQISQLRSRLSELEDQLQLHRAVLSPVRRTPVEILGEIFAHFLPDVLQAGARDNLVGIQLVCKRWRDAARLTHKLWSALHFQDLTSIAYKKIRQWFDRAGSIPKHLVYSAVSHDACTDQSFACGSLQSSALATLLVSLEGTLDHLSLGYKGPKCFQNLLDSLGAVEEGPTSQQRRPWHPLKSMTLEFGEEWIESPNPLRSMFHHLPQNITSFELRLPDKWSDAFEDGEDSAIAPLPLPQNLLERLSSFTLCCNWDGTQWLEAALGHCVNVETLTMDFEGSYWLYHENHPHTERLLSSGLLLPKVRTLRLKNVFPPSIDILCALKAPQLVELDIDFDFDDDLDWEFSQPVLSFVKRSKCDTTLRLFHLRYAFMKTQELSATLRGLPFLTHLTLEGVTTDTAASLIDAFEALEDGPQPYLPNLEVLDLLQLQPDLYFFPLLDFLKSHRPYRMENGEPVFTNPQDTFKQLTVTYQTMPKKKTRI</sequence>
<evidence type="ECO:0000313" key="3">
    <source>
        <dbReference type="Proteomes" id="UP001140091"/>
    </source>
</evidence>
<dbReference type="Proteomes" id="UP001140091">
    <property type="component" value="Unassembled WGS sequence"/>
</dbReference>